<keyword evidence="2" id="KW-1185">Reference proteome</keyword>
<evidence type="ECO:0000313" key="1">
    <source>
        <dbReference type="EMBL" id="EOB13118.1"/>
    </source>
</evidence>
<organism evidence="1 2">
    <name type="scientific">Nosema bombycis (strain CQ1 / CVCC 102059)</name>
    <name type="common">Microsporidian parasite</name>
    <name type="synonym">Pebrine of silkworm</name>
    <dbReference type="NCBI Taxonomy" id="578461"/>
    <lineage>
        <taxon>Eukaryota</taxon>
        <taxon>Fungi</taxon>
        <taxon>Fungi incertae sedis</taxon>
        <taxon>Microsporidia</taxon>
        <taxon>Nosematidae</taxon>
        <taxon>Nosema</taxon>
    </lineage>
</organism>
<reference evidence="1 2" key="1">
    <citation type="journal article" date="2013" name="BMC Genomics">
        <title>Comparative genomics of parasitic silkworm microsporidia reveal an association between genome expansion and host adaptation.</title>
        <authorList>
            <person name="Pan G."/>
            <person name="Xu J."/>
            <person name="Li T."/>
            <person name="Xia Q."/>
            <person name="Liu S.L."/>
            <person name="Zhang G."/>
            <person name="Li S."/>
            <person name="Li C."/>
            <person name="Liu H."/>
            <person name="Yang L."/>
            <person name="Liu T."/>
            <person name="Zhang X."/>
            <person name="Wu Z."/>
            <person name="Fan W."/>
            <person name="Dang X."/>
            <person name="Xiang H."/>
            <person name="Tao M."/>
            <person name="Li Y."/>
            <person name="Hu J."/>
            <person name="Li Z."/>
            <person name="Lin L."/>
            <person name="Luo J."/>
            <person name="Geng L."/>
            <person name="Wang L."/>
            <person name="Long M."/>
            <person name="Wan Y."/>
            <person name="He N."/>
            <person name="Zhang Z."/>
            <person name="Lu C."/>
            <person name="Keeling P.J."/>
            <person name="Wang J."/>
            <person name="Xiang Z."/>
            <person name="Zhou Z."/>
        </authorList>
    </citation>
    <scope>NUCLEOTIDE SEQUENCE [LARGE SCALE GENOMIC DNA]</scope>
    <source>
        <strain evidence="2">CQ1 / CVCC 102059</strain>
    </source>
</reference>
<dbReference type="Proteomes" id="UP000016927">
    <property type="component" value="Unassembled WGS sequence"/>
</dbReference>
<sequence length="279" mass="32662">MNSKIFKISNFYVSLRTQIIELSMIKKIKICLYLLIVDHVFLLNGINCTQSLDVNSISEVIEKHIKLSNLMKTFKANESTIKCQEQKDLESHDEKFSGTSSNNSFPSKTEIDLLPSKIRLLEDKINTVDMNLVFLQHTIIPNFCKVCNEIKDLYTKINEKIKEIRESSSNYDPELIDKIEQKNNVNIKFFNENSAIIDNIRLRTEKLISDFKKSVREYREIKFIYIPSAFDVIYNLKYDLASEICKETNQSLENLKIVQDKFQNYKAQVESILIFLLKF</sequence>
<evidence type="ECO:0000313" key="2">
    <source>
        <dbReference type="Proteomes" id="UP000016927"/>
    </source>
</evidence>
<dbReference type="AlphaFoldDB" id="R0MK01"/>
<name>R0MK01_NOSB1</name>
<accession>R0MK01</accession>
<dbReference type="VEuPathDB" id="MicrosporidiaDB:NBO_173g0001"/>
<gene>
    <name evidence="1" type="ORF">NBO_173g0001</name>
</gene>
<proteinExistence type="predicted"/>
<dbReference type="HOGENOM" id="CLU_997812_0_0_1"/>
<protein>
    <submittedName>
        <fullName evidence="1">Uncharacterized protein</fullName>
    </submittedName>
</protein>
<dbReference type="EMBL" id="KB909081">
    <property type="protein sequence ID" value="EOB13118.1"/>
    <property type="molecule type" value="Genomic_DNA"/>
</dbReference>